<comment type="similarity">
    <text evidence="3">Belongs to the HAD-like hydrolase superfamily. SerB family.</text>
</comment>
<keyword evidence="6" id="KW-0479">Metal-binding</keyword>
<keyword evidence="7 12" id="KW-0378">Hydrolase</keyword>
<reference evidence="12 13" key="1">
    <citation type="submission" date="2020-08" db="EMBL/GenBank/DDBJ databases">
        <title>Genome public.</title>
        <authorList>
            <person name="Liu C."/>
            <person name="Sun Q."/>
        </authorList>
    </citation>
    <scope>NUCLEOTIDE SEQUENCE [LARGE SCALE GENOMIC DNA]</scope>
    <source>
        <strain evidence="12 13">NSJ-26</strain>
    </source>
</reference>
<keyword evidence="5" id="KW-0028">Amino-acid biosynthesis</keyword>
<evidence type="ECO:0000256" key="11">
    <source>
        <dbReference type="ARBA" id="ARBA00048523"/>
    </source>
</evidence>
<dbReference type="NCBIfam" id="TIGR01490">
    <property type="entry name" value="HAD-SF-IB-hyp1"/>
    <property type="match status" value="1"/>
</dbReference>
<dbReference type="RefSeq" id="WP_249324352.1">
    <property type="nucleotide sequence ID" value="NZ_JACRTK010000004.1"/>
</dbReference>
<organism evidence="12 13">
    <name type="scientific">Wansuia hejianensis</name>
    <dbReference type="NCBI Taxonomy" id="2763667"/>
    <lineage>
        <taxon>Bacteria</taxon>
        <taxon>Bacillati</taxon>
        <taxon>Bacillota</taxon>
        <taxon>Clostridia</taxon>
        <taxon>Lachnospirales</taxon>
        <taxon>Lachnospiraceae</taxon>
        <taxon>Wansuia</taxon>
    </lineage>
</organism>
<keyword evidence="9" id="KW-0718">Serine biosynthesis</keyword>
<evidence type="ECO:0000256" key="9">
    <source>
        <dbReference type="ARBA" id="ARBA00023299"/>
    </source>
</evidence>
<dbReference type="Pfam" id="PF12710">
    <property type="entry name" value="HAD"/>
    <property type="match status" value="1"/>
</dbReference>
<dbReference type="PANTHER" id="PTHR43344">
    <property type="entry name" value="PHOSPHOSERINE PHOSPHATASE"/>
    <property type="match status" value="1"/>
</dbReference>
<dbReference type="GO" id="GO:0006564">
    <property type="term" value="P:L-serine biosynthetic process"/>
    <property type="evidence" value="ECO:0007669"/>
    <property type="project" value="UniProtKB-KW"/>
</dbReference>
<evidence type="ECO:0000256" key="1">
    <source>
        <dbReference type="ARBA" id="ARBA00001946"/>
    </source>
</evidence>
<comment type="pathway">
    <text evidence="2">Amino-acid biosynthesis; L-serine biosynthesis; L-serine from 3-phospho-D-glycerate: step 3/3.</text>
</comment>
<dbReference type="CDD" id="cd02612">
    <property type="entry name" value="HAD_PGPPase"/>
    <property type="match status" value="1"/>
</dbReference>
<dbReference type="Proteomes" id="UP000601522">
    <property type="component" value="Unassembled WGS sequence"/>
</dbReference>
<comment type="caution">
    <text evidence="12">The sequence shown here is derived from an EMBL/GenBank/DDBJ whole genome shotgun (WGS) entry which is preliminary data.</text>
</comment>
<dbReference type="InterPro" id="IPR050582">
    <property type="entry name" value="HAD-like_SerB"/>
</dbReference>
<accession>A0A926F411</accession>
<comment type="cofactor">
    <cofactor evidence="1">
        <name>Mg(2+)</name>
        <dbReference type="ChEBI" id="CHEBI:18420"/>
    </cofactor>
</comment>
<dbReference type="EMBL" id="JACRTK010000004">
    <property type="protein sequence ID" value="MBC8591489.1"/>
    <property type="molecule type" value="Genomic_DNA"/>
</dbReference>
<evidence type="ECO:0000313" key="12">
    <source>
        <dbReference type="EMBL" id="MBC8591489.1"/>
    </source>
</evidence>
<dbReference type="InterPro" id="IPR006385">
    <property type="entry name" value="HAD_hydro_SerB1"/>
</dbReference>
<evidence type="ECO:0000256" key="6">
    <source>
        <dbReference type="ARBA" id="ARBA00022723"/>
    </source>
</evidence>
<keyword evidence="13" id="KW-1185">Reference proteome</keyword>
<dbReference type="EC" id="3.1.3.3" evidence="4"/>
<evidence type="ECO:0000256" key="7">
    <source>
        <dbReference type="ARBA" id="ARBA00022801"/>
    </source>
</evidence>
<evidence type="ECO:0000313" key="13">
    <source>
        <dbReference type="Proteomes" id="UP000601522"/>
    </source>
</evidence>
<evidence type="ECO:0000256" key="3">
    <source>
        <dbReference type="ARBA" id="ARBA00009184"/>
    </source>
</evidence>
<evidence type="ECO:0000256" key="5">
    <source>
        <dbReference type="ARBA" id="ARBA00022605"/>
    </source>
</evidence>
<dbReference type="AlphaFoldDB" id="A0A926F411"/>
<evidence type="ECO:0000256" key="4">
    <source>
        <dbReference type="ARBA" id="ARBA00012640"/>
    </source>
</evidence>
<sequence>MKQIAGFFDIDGTIFRNSLMIEHFKKLMDYEVIDPEIWYTKVKKVYTEWEKRFGDFEQYLEILAQVYLEELKGIDRDYIEFIAAHVIKANGDMVYKYSREQIKWHKDQGHKVFFISGSPDFLVSKMAEKYGVTEYRGTLYKVDEENKFTGEIVKMWDSESKQRVLQELILKYDVDLEKSYAYGDTTGDLSMLKMMGNPIAMNPNQNLLTAIKQDEGLSSKATIIVERKDVIYKLNSTVEILD</sequence>
<gene>
    <name evidence="12" type="ORF">H8689_10235</name>
</gene>
<dbReference type="NCBIfam" id="TIGR01488">
    <property type="entry name" value="HAD-SF-IB"/>
    <property type="match status" value="1"/>
</dbReference>
<dbReference type="InterPro" id="IPR036412">
    <property type="entry name" value="HAD-like_sf"/>
</dbReference>
<dbReference type="GO" id="GO:0005737">
    <property type="term" value="C:cytoplasm"/>
    <property type="evidence" value="ECO:0007669"/>
    <property type="project" value="TreeGrafter"/>
</dbReference>
<dbReference type="GO" id="GO:0036424">
    <property type="term" value="F:L-phosphoserine phosphatase activity"/>
    <property type="evidence" value="ECO:0007669"/>
    <property type="project" value="TreeGrafter"/>
</dbReference>
<name>A0A926F411_9FIRM</name>
<evidence type="ECO:0000256" key="10">
    <source>
        <dbReference type="ARBA" id="ARBA00048138"/>
    </source>
</evidence>
<evidence type="ECO:0000256" key="8">
    <source>
        <dbReference type="ARBA" id="ARBA00022842"/>
    </source>
</evidence>
<dbReference type="GO" id="GO:0000287">
    <property type="term" value="F:magnesium ion binding"/>
    <property type="evidence" value="ECO:0007669"/>
    <property type="project" value="TreeGrafter"/>
</dbReference>
<evidence type="ECO:0000256" key="2">
    <source>
        <dbReference type="ARBA" id="ARBA00005135"/>
    </source>
</evidence>
<dbReference type="InterPro" id="IPR023214">
    <property type="entry name" value="HAD_sf"/>
</dbReference>
<dbReference type="SUPFAM" id="SSF56784">
    <property type="entry name" value="HAD-like"/>
    <property type="match status" value="1"/>
</dbReference>
<comment type="catalytic activity">
    <reaction evidence="10">
        <text>O-phospho-L-serine + H2O = L-serine + phosphate</text>
        <dbReference type="Rhea" id="RHEA:21208"/>
        <dbReference type="ChEBI" id="CHEBI:15377"/>
        <dbReference type="ChEBI" id="CHEBI:33384"/>
        <dbReference type="ChEBI" id="CHEBI:43474"/>
        <dbReference type="ChEBI" id="CHEBI:57524"/>
        <dbReference type="EC" id="3.1.3.3"/>
    </reaction>
</comment>
<keyword evidence="8" id="KW-0460">Magnesium</keyword>
<proteinExistence type="inferred from homology"/>
<protein>
    <recommendedName>
        <fullName evidence="4">phosphoserine phosphatase</fullName>
        <ecNumber evidence="4">3.1.3.3</ecNumber>
    </recommendedName>
</protein>
<dbReference type="PANTHER" id="PTHR43344:SF2">
    <property type="entry name" value="PHOSPHOSERINE PHOSPHATASE"/>
    <property type="match status" value="1"/>
</dbReference>
<comment type="catalytic activity">
    <reaction evidence="11">
        <text>O-phospho-D-serine + H2O = D-serine + phosphate</text>
        <dbReference type="Rhea" id="RHEA:24873"/>
        <dbReference type="ChEBI" id="CHEBI:15377"/>
        <dbReference type="ChEBI" id="CHEBI:35247"/>
        <dbReference type="ChEBI" id="CHEBI:43474"/>
        <dbReference type="ChEBI" id="CHEBI:58680"/>
        <dbReference type="EC" id="3.1.3.3"/>
    </reaction>
</comment>
<dbReference type="Gene3D" id="3.40.50.1000">
    <property type="entry name" value="HAD superfamily/HAD-like"/>
    <property type="match status" value="1"/>
</dbReference>